<reference evidence="2" key="1">
    <citation type="journal article" date="2009" name="Environ. Microbiol.">
        <title>Contribution of mobile genetic elements to Desulfovibrio vulgaris genome plasticity.</title>
        <authorList>
            <person name="Walker C.B."/>
            <person name="Stolyar S."/>
            <person name="Chivian D."/>
            <person name="Pinel N."/>
            <person name="Gabster J.A."/>
            <person name="Dehal P.S."/>
            <person name="He Z."/>
            <person name="Yang Z.K."/>
            <person name="Yen H.C."/>
            <person name="Zhou J."/>
            <person name="Wall J.D."/>
            <person name="Hazen T.C."/>
            <person name="Arkin A.P."/>
            <person name="Stahl D.A."/>
        </authorList>
    </citation>
    <scope>NUCLEOTIDE SEQUENCE [LARGE SCALE GENOMIC DNA]</scope>
    <source>
        <strain evidence="2">DP4</strain>
    </source>
</reference>
<evidence type="ECO:0000313" key="2">
    <source>
        <dbReference type="Proteomes" id="UP000009173"/>
    </source>
</evidence>
<dbReference type="EMBL" id="CP000527">
    <property type="protein sequence ID" value="ABM29497.1"/>
    <property type="molecule type" value="Genomic_DNA"/>
</dbReference>
<organism evidence="1 2">
    <name type="scientific">Nitratidesulfovibrio vulgaris (strain DP4)</name>
    <name type="common">Desulfovibrio vulgaris</name>
    <dbReference type="NCBI Taxonomy" id="391774"/>
    <lineage>
        <taxon>Bacteria</taxon>
        <taxon>Pseudomonadati</taxon>
        <taxon>Thermodesulfobacteriota</taxon>
        <taxon>Desulfovibrionia</taxon>
        <taxon>Desulfovibrionales</taxon>
        <taxon>Desulfovibrionaceae</taxon>
        <taxon>Nitratidesulfovibrio</taxon>
    </lineage>
</organism>
<dbReference type="NCBIfam" id="NF041277">
    <property type="entry name" value="coba_remo_CbiR"/>
    <property type="match status" value="1"/>
</dbReference>
<gene>
    <name evidence="1" type="ordered locus">Dvul_2481</name>
</gene>
<proteinExistence type="predicted"/>
<sequence length="255" mass="27331">MTCKRALTAYPELLSRTVAAPSWVMPGTVRDNAIFLSGEVDEVGLCFFETAACLAYGENDLPEHLADLPLGWHVHLPGDLPWCDGGAEAAVPALRLMDKVAFLGAHRAVLHPPVGFADGAARLVAFVRAWEAAGRNPEDLCLENIRGEDLTGLWRTLCDLGCKVCLDMGHVLSYGQYGLLSLPGLSGRTSMLHANAPGPGGRHLSLDTLDGAGCGVGRAMCALLPDDAVVMVEVFDWEGVRRSLPLLETWFAAQR</sequence>
<dbReference type="Gene3D" id="3.20.20.150">
    <property type="entry name" value="Divalent-metal-dependent TIM barrel enzymes"/>
    <property type="match status" value="1"/>
</dbReference>
<protein>
    <recommendedName>
        <fullName evidence="3">Xylose isomerase domain protein TIM barrel</fullName>
    </recommendedName>
</protein>
<dbReference type="AlphaFoldDB" id="A0A0H3AAS6"/>
<dbReference type="KEGG" id="dvl:Dvul_2481"/>
<evidence type="ECO:0000313" key="1">
    <source>
        <dbReference type="EMBL" id="ABM29497.1"/>
    </source>
</evidence>
<dbReference type="HOGENOM" id="CLU_089586_0_0_7"/>
<dbReference type="RefSeq" id="WP_011792880.1">
    <property type="nucleotide sequence ID" value="NC_008751.1"/>
</dbReference>
<dbReference type="SUPFAM" id="SSF51658">
    <property type="entry name" value="Xylose isomerase-like"/>
    <property type="match status" value="1"/>
</dbReference>
<evidence type="ECO:0008006" key="3">
    <source>
        <dbReference type="Google" id="ProtNLM"/>
    </source>
</evidence>
<accession>A0A0H3AAS6</accession>
<name>A0A0H3AAS6_NITV4</name>
<dbReference type="Proteomes" id="UP000009173">
    <property type="component" value="Chromosome"/>
</dbReference>
<dbReference type="InterPro" id="IPR036237">
    <property type="entry name" value="Xyl_isomerase-like_sf"/>
</dbReference>